<proteinExistence type="predicted"/>
<dbReference type="EMBL" id="QKZL01000061">
    <property type="protein sequence ID" value="PZX09915.1"/>
    <property type="molecule type" value="Genomic_DNA"/>
</dbReference>
<name>A0A2W7MNS8_9RHOB</name>
<sequence>MGVFARIMEGLAAEGAERKTIMIDATYLKAHRTASSLRLKKGGVVG</sequence>
<keyword evidence="2" id="KW-1185">Reference proteome</keyword>
<organism evidence="1 2">
    <name type="scientific">Palleronia aestuarii</name>
    <dbReference type="NCBI Taxonomy" id="568105"/>
    <lineage>
        <taxon>Bacteria</taxon>
        <taxon>Pseudomonadati</taxon>
        <taxon>Pseudomonadota</taxon>
        <taxon>Alphaproteobacteria</taxon>
        <taxon>Rhodobacterales</taxon>
        <taxon>Roseobacteraceae</taxon>
        <taxon>Palleronia</taxon>
    </lineage>
</organism>
<dbReference type="AlphaFoldDB" id="A0A2W7MNS8"/>
<evidence type="ECO:0000313" key="1">
    <source>
        <dbReference type="EMBL" id="PZX09915.1"/>
    </source>
</evidence>
<dbReference type="Proteomes" id="UP000248916">
    <property type="component" value="Unassembled WGS sequence"/>
</dbReference>
<accession>A0A2W7MNS8</accession>
<evidence type="ECO:0008006" key="3">
    <source>
        <dbReference type="Google" id="ProtNLM"/>
    </source>
</evidence>
<comment type="caution">
    <text evidence="1">The sequence shown here is derived from an EMBL/GenBank/DDBJ whole genome shotgun (WGS) entry which is preliminary data.</text>
</comment>
<gene>
    <name evidence="1" type="ORF">LX81_04364</name>
</gene>
<evidence type="ECO:0000313" key="2">
    <source>
        <dbReference type="Proteomes" id="UP000248916"/>
    </source>
</evidence>
<reference evidence="1 2" key="1">
    <citation type="submission" date="2018-06" db="EMBL/GenBank/DDBJ databases">
        <title>Genomic Encyclopedia of Archaeal and Bacterial Type Strains, Phase II (KMG-II): from individual species to whole genera.</title>
        <authorList>
            <person name="Goeker M."/>
        </authorList>
    </citation>
    <scope>NUCLEOTIDE SEQUENCE [LARGE SCALE GENOMIC DNA]</scope>
    <source>
        <strain evidence="1 2">DSM 22009</strain>
    </source>
</reference>
<protein>
    <recommendedName>
        <fullName evidence="3">Transposase</fullName>
    </recommendedName>
</protein>